<dbReference type="InterPro" id="IPR055414">
    <property type="entry name" value="LRR_R13L4/SHOC2-like"/>
</dbReference>
<dbReference type="Gramene" id="C.cajan_27903.t">
    <property type="protein sequence ID" value="C.cajan_27903.t"/>
    <property type="gene ID" value="C.cajan_27903"/>
</dbReference>
<dbReference type="GO" id="GO:0005524">
    <property type="term" value="F:ATP binding"/>
    <property type="evidence" value="ECO:0007669"/>
    <property type="project" value="UniProtKB-UniRule"/>
</dbReference>
<dbReference type="SUPFAM" id="SSF52058">
    <property type="entry name" value="L domain-like"/>
    <property type="match status" value="4"/>
</dbReference>
<evidence type="ECO:0000256" key="21">
    <source>
        <dbReference type="ARBA" id="ARBA00048679"/>
    </source>
</evidence>
<evidence type="ECO:0000256" key="8">
    <source>
        <dbReference type="ARBA" id="ARBA00022614"/>
    </source>
</evidence>
<keyword evidence="6" id="KW-0723">Serine/threonine-protein kinase</keyword>
<evidence type="ECO:0000256" key="14">
    <source>
        <dbReference type="ARBA" id="ARBA00022777"/>
    </source>
</evidence>
<dbReference type="PROSITE" id="PS50011">
    <property type="entry name" value="PROTEIN_KINASE_DOM"/>
    <property type="match status" value="2"/>
</dbReference>
<dbReference type="Pfam" id="PF00069">
    <property type="entry name" value="Pkinase"/>
    <property type="match status" value="2"/>
</dbReference>
<keyword evidence="5" id="KW-1003">Cell membrane</keyword>
<dbReference type="InterPro" id="IPR013210">
    <property type="entry name" value="LRR_N_plant-typ"/>
</dbReference>
<dbReference type="EMBL" id="KQ483493">
    <property type="protein sequence ID" value="KYP48687.1"/>
    <property type="molecule type" value="Genomic_DNA"/>
</dbReference>
<evidence type="ECO:0000256" key="18">
    <source>
        <dbReference type="ARBA" id="ARBA00023170"/>
    </source>
</evidence>
<dbReference type="Pfam" id="PF00560">
    <property type="entry name" value="LRR_1"/>
    <property type="match status" value="4"/>
</dbReference>
<keyword evidence="7" id="KW-0597">Phosphoprotein</keyword>
<evidence type="ECO:0000256" key="17">
    <source>
        <dbReference type="ARBA" id="ARBA00023136"/>
    </source>
</evidence>
<evidence type="ECO:0000256" key="3">
    <source>
        <dbReference type="ARBA" id="ARBA00008684"/>
    </source>
</evidence>
<dbReference type="FunFam" id="1.10.510.10:FF:000358">
    <property type="entry name" value="Putative leucine-rich repeat receptor-like serine/threonine-protein kinase"/>
    <property type="match status" value="2"/>
</dbReference>
<dbReference type="InterPro" id="IPR008271">
    <property type="entry name" value="Ser/Thr_kinase_AS"/>
</dbReference>
<dbReference type="InterPro" id="IPR000719">
    <property type="entry name" value="Prot_kinase_dom"/>
</dbReference>
<dbReference type="PANTHER" id="PTHR27008">
    <property type="entry name" value="OS04G0122200 PROTEIN"/>
    <property type="match status" value="1"/>
</dbReference>
<sequence length="1904" mass="207525">MNSESDKLALLALKQKLTNGMPDALPSWNQSLHFCEWQGVTCCQRHVRVSVLHLENQNWGGTLGPSLSNLTFLRMLILSNIDLHGEIPTQVGRLKRLQVLDLSHNNLHGEIPINLNNCSNLEVINLLYNKLTGKVPSWFGIGSMARLTKLLLGANDLVGTIPPTLGNLSSLQNITLARNHLEGSIPHVLGRLSNLKELNLGLNSLSGVVPDSLYNLSNIQIFVLGKNQLGGTLPSNMQLAFPNLRVFLVGWNNFNGTFPYSISNISGLQVFDISSNGFNGPIPPTLGSLNKLKRFNIAYNSFGGGRAQDLDFLSSLTNCTELHILILESNEFGGVLPDLIGNFSIHLTWLSMGINQISGMIPEGIGQLISLTNFIMIDNYLEGTIPDSIGKLKNLVRLALQGNKFSGNIPIAIGNLTMLSELYLHTNELEGRIPLSLKYCTRMQSFGVSDNNLSGDIPNRTFGNQEGLINLDLSNNSFTGSIPLEFGNLKHLSILYLFENKLSGEIPPQLSACSALTELVLEKNFFSGSISSFLGSLISLEILDLSNNNFSSTIPGELQNLTYLNTLNLSFNHLYGEVPIGGVFSNVKNFSLVGNKDLCGGIPQLKLPTCSRLLSIKHKWSLRKKLILIIVIGVGGGLVIFIIFISICLFRKKPQTLSSSQSRQNMYIKVSYGELHEATNGFCSSNLVGAGSFGSVYKGYLLHFERPVAVKVLNLETCGASKSFTAECKALGKIRHQNVVNILTYCTGIDHNGDDFKAIVLEFMPEGSLESLLHSDEELESRNFNLNLQQRINIALDVANALDYLHRGSEQAVVHCDIKPSNVLLDDDIVAHLGDFGLARLLNVVTGHSSRDQTSSYAIRGTIGYVPPEYGAGVHVSAKGDIYSYGILVLEMLTGKKPTDNMFGEGLSLHKFCENAIPDRIIEIVDSRLLVSSAEEGTRVMERTIGECLVSFARIGVACAAELPNQRMDIKDVIVEKLALGGLKSRVELRKGNSTSSQFLAILSQSSAVIMFLLIVVSQTMVYMTPCTVGLALSSESDKLALLALKQNLTNGVPDALPSWNQSLHFCEWQGVTCSQRHMRVSVLHLENQNWGGTLGPSLAKLTFLRMLILSNMNLHGEIPTQVGRLKRLQLLDLSHNNLHGEIPINLNNCSNLEVINLLYNKLTGKVPSWFGIGSMTQLTKLLLGANDLVGAIPPSLGNLSSLQNITLARNHLEGSIPRVLGHLSNLKELNLGSNSLSGVVPDSLYNLSNIQIFVLAENQLSGILPSNMQLSFPNLRAFLVGENHFNGTFPSSISNISGLKAFDISGNSFSGPIPPTLGSLNKLNRFNIGYNSFGTYSGPNSMLPDLIGNLSTHLTWLSMGINQISGMIPRGIGQLYSLTNFIMIDNYLEGIIPDSIGKLKHLVRFAVQKNNLSGSIPNAIGNLTMLSELYLHTNKLEGSIPLSLKYCTRMQSFGVSDNNLSGDIPNRTFGNQEGLINLDLSNNSFTGSIPLEFGNLKHLSILYLYENKLSGEIPLQLGTCSALTELVLERNFFNGSIPSFLGSLRSLEILDLSNNNFSSTIPGELQNLSYLNTLDLSFNHLYGEIPIGGVFSNVTAISLIGNKDLCGTGSFGSVYGGSLLHFARPIAVKVLNLEKGGASKSFTAECKALGKIKHRNLLNIVTCCSSIDYNGNDFKAIVFELMPNGSLESLLHNNEELGSRIFDLNPQHRINIALDVANALDYLHNGSEEPVVHCDIKPSNVLLDNDNVAHLGDFGLARLLNVVTGHSSRDRVSSSAIRGTIGYVPPEYGAGVHVSAKGDIYSYGILVLEMLTGKKPTDNMFGEGLSLHKFCENAIPDRIIEIVDSRLLVSSAEEGTRVMERTIGECLVSFARIGVACAAELPNQRMDIKDVIVELQAIKRKLP</sequence>
<evidence type="ECO:0000259" key="23">
    <source>
        <dbReference type="PROSITE" id="PS50011"/>
    </source>
</evidence>
<evidence type="ECO:0000256" key="2">
    <source>
        <dbReference type="ARBA" id="ARBA00004479"/>
    </source>
</evidence>
<keyword evidence="8" id="KW-0433">Leucine-rich repeat</keyword>
<keyword evidence="15 22" id="KW-0067">ATP-binding</keyword>
<evidence type="ECO:0000256" key="10">
    <source>
        <dbReference type="ARBA" id="ARBA00022692"/>
    </source>
</evidence>
<dbReference type="EC" id="2.7.11.1" evidence="4"/>
<comment type="catalytic activity">
    <reaction evidence="20">
        <text>L-threonyl-[protein] + ATP = O-phospho-L-threonyl-[protein] + ADP + H(+)</text>
        <dbReference type="Rhea" id="RHEA:46608"/>
        <dbReference type="Rhea" id="RHEA-COMP:11060"/>
        <dbReference type="Rhea" id="RHEA-COMP:11605"/>
        <dbReference type="ChEBI" id="CHEBI:15378"/>
        <dbReference type="ChEBI" id="CHEBI:30013"/>
        <dbReference type="ChEBI" id="CHEBI:30616"/>
        <dbReference type="ChEBI" id="CHEBI:61977"/>
        <dbReference type="ChEBI" id="CHEBI:456216"/>
        <dbReference type="EC" id="2.7.11.1"/>
    </reaction>
</comment>
<keyword evidence="18 24" id="KW-0675">Receptor</keyword>
<evidence type="ECO:0000256" key="12">
    <source>
        <dbReference type="ARBA" id="ARBA00022737"/>
    </source>
</evidence>
<dbReference type="Gene3D" id="3.80.10.10">
    <property type="entry name" value="Ribonuclease Inhibitor"/>
    <property type="match status" value="7"/>
</dbReference>
<dbReference type="GO" id="GO:0004674">
    <property type="term" value="F:protein serine/threonine kinase activity"/>
    <property type="evidence" value="ECO:0007669"/>
    <property type="project" value="UniProtKB-KW"/>
</dbReference>
<dbReference type="Pfam" id="PF13855">
    <property type="entry name" value="LRR_8"/>
    <property type="match status" value="1"/>
</dbReference>
<reference evidence="24" key="1">
    <citation type="journal article" date="2012" name="Nat. Biotechnol.">
        <title>Draft genome sequence of pigeonpea (Cajanus cajan), an orphan legume crop of resource-poor farmers.</title>
        <authorList>
            <person name="Varshney R.K."/>
            <person name="Chen W."/>
            <person name="Li Y."/>
            <person name="Bharti A.K."/>
            <person name="Saxena R.K."/>
            <person name="Schlueter J.A."/>
            <person name="Donoghue M.T."/>
            <person name="Azam S."/>
            <person name="Fan G."/>
            <person name="Whaley A.M."/>
            <person name="Farmer A.D."/>
            <person name="Sheridan J."/>
            <person name="Iwata A."/>
            <person name="Tuteja R."/>
            <person name="Penmetsa R.V."/>
            <person name="Wu W."/>
            <person name="Upadhyaya H.D."/>
            <person name="Yang S.P."/>
            <person name="Shah T."/>
            <person name="Saxena K.B."/>
            <person name="Michael T."/>
            <person name="McCombie W.R."/>
            <person name="Yang B."/>
            <person name="Zhang G."/>
            <person name="Yang H."/>
            <person name="Wang J."/>
            <person name="Spillane C."/>
            <person name="Cook D.R."/>
            <person name="May G.D."/>
            <person name="Xu X."/>
            <person name="Jackson S.A."/>
        </authorList>
    </citation>
    <scope>NUCLEOTIDE SEQUENCE [LARGE SCALE GENOMIC DNA]</scope>
</reference>
<evidence type="ECO:0000256" key="5">
    <source>
        <dbReference type="ARBA" id="ARBA00022475"/>
    </source>
</evidence>
<evidence type="ECO:0000256" key="11">
    <source>
        <dbReference type="ARBA" id="ARBA00022729"/>
    </source>
</evidence>
<dbReference type="PANTHER" id="PTHR27008:SF596">
    <property type="entry name" value="OS02G0215500 PROTEIN"/>
    <property type="match status" value="1"/>
</dbReference>
<protein>
    <recommendedName>
        <fullName evidence="4">non-specific serine/threonine protein kinase</fullName>
        <ecNumber evidence="4">2.7.11.1</ecNumber>
    </recommendedName>
</protein>
<proteinExistence type="inferred from homology"/>
<dbReference type="Pfam" id="PF23598">
    <property type="entry name" value="LRR_14"/>
    <property type="match status" value="2"/>
</dbReference>
<keyword evidence="12" id="KW-0677">Repeat</keyword>
<keyword evidence="10" id="KW-0812">Transmembrane</keyword>
<dbReference type="InterPro" id="IPR032675">
    <property type="entry name" value="LRR_dom_sf"/>
</dbReference>
<dbReference type="InterPro" id="IPR001611">
    <property type="entry name" value="Leu-rich_rpt"/>
</dbReference>
<evidence type="ECO:0000256" key="7">
    <source>
        <dbReference type="ARBA" id="ARBA00022553"/>
    </source>
</evidence>
<comment type="catalytic activity">
    <reaction evidence="21">
        <text>L-seryl-[protein] + ATP = O-phospho-L-seryl-[protein] + ADP + H(+)</text>
        <dbReference type="Rhea" id="RHEA:17989"/>
        <dbReference type="Rhea" id="RHEA-COMP:9863"/>
        <dbReference type="Rhea" id="RHEA-COMP:11604"/>
        <dbReference type="ChEBI" id="CHEBI:15378"/>
        <dbReference type="ChEBI" id="CHEBI:29999"/>
        <dbReference type="ChEBI" id="CHEBI:30616"/>
        <dbReference type="ChEBI" id="CHEBI:83421"/>
        <dbReference type="ChEBI" id="CHEBI:456216"/>
        <dbReference type="EC" id="2.7.11.1"/>
    </reaction>
</comment>
<evidence type="ECO:0000256" key="20">
    <source>
        <dbReference type="ARBA" id="ARBA00047899"/>
    </source>
</evidence>
<dbReference type="Gene3D" id="1.10.510.10">
    <property type="entry name" value="Transferase(Phosphotransferase) domain 1"/>
    <property type="match status" value="2"/>
</dbReference>
<dbReference type="SUPFAM" id="SSF56112">
    <property type="entry name" value="Protein kinase-like (PK-like)"/>
    <property type="match status" value="2"/>
</dbReference>
<comment type="similarity">
    <text evidence="3">Belongs to the protein kinase superfamily. Ser/Thr protein kinase family.</text>
</comment>
<dbReference type="OMA" id="ERTIGEC"/>
<organism evidence="24 25">
    <name type="scientific">Cajanus cajan</name>
    <name type="common">Pigeon pea</name>
    <name type="synonym">Cajanus indicus</name>
    <dbReference type="NCBI Taxonomy" id="3821"/>
    <lineage>
        <taxon>Eukaryota</taxon>
        <taxon>Viridiplantae</taxon>
        <taxon>Streptophyta</taxon>
        <taxon>Embryophyta</taxon>
        <taxon>Tracheophyta</taxon>
        <taxon>Spermatophyta</taxon>
        <taxon>Magnoliopsida</taxon>
        <taxon>eudicotyledons</taxon>
        <taxon>Gunneridae</taxon>
        <taxon>Pentapetalae</taxon>
        <taxon>rosids</taxon>
        <taxon>fabids</taxon>
        <taxon>Fabales</taxon>
        <taxon>Fabaceae</taxon>
        <taxon>Papilionoideae</taxon>
        <taxon>50 kb inversion clade</taxon>
        <taxon>NPAAA clade</taxon>
        <taxon>indigoferoid/millettioid clade</taxon>
        <taxon>Phaseoleae</taxon>
        <taxon>Cajanus</taxon>
    </lineage>
</organism>
<dbReference type="GO" id="GO:0005886">
    <property type="term" value="C:plasma membrane"/>
    <property type="evidence" value="ECO:0007669"/>
    <property type="project" value="UniProtKB-SubCell"/>
</dbReference>
<evidence type="ECO:0000256" key="6">
    <source>
        <dbReference type="ARBA" id="ARBA00022527"/>
    </source>
</evidence>
<dbReference type="InterPro" id="IPR011009">
    <property type="entry name" value="Kinase-like_dom_sf"/>
</dbReference>
<comment type="subcellular location">
    <subcellularLocation>
        <location evidence="1">Cell membrane</location>
        <topology evidence="1">Single-pass membrane protein</topology>
    </subcellularLocation>
    <subcellularLocation>
        <location evidence="2">Membrane</location>
        <topology evidence="2">Single-pass type I membrane protein</topology>
    </subcellularLocation>
</comment>
<dbReference type="SMART" id="SM00220">
    <property type="entry name" value="S_TKc"/>
    <property type="match status" value="2"/>
</dbReference>
<evidence type="ECO:0000313" key="25">
    <source>
        <dbReference type="Proteomes" id="UP000075243"/>
    </source>
</evidence>
<dbReference type="STRING" id="3821.A0A151S1R5"/>
<dbReference type="Pfam" id="PF08263">
    <property type="entry name" value="LRRNT_2"/>
    <property type="match status" value="2"/>
</dbReference>
<evidence type="ECO:0000256" key="15">
    <source>
        <dbReference type="ARBA" id="ARBA00022840"/>
    </source>
</evidence>
<evidence type="ECO:0000313" key="24">
    <source>
        <dbReference type="EMBL" id="KYP48687.1"/>
    </source>
</evidence>
<feature type="domain" description="Protein kinase" evidence="23">
    <location>
        <begin position="1601"/>
        <end position="1899"/>
    </location>
</feature>
<dbReference type="FunFam" id="3.80.10.10:FF:000288">
    <property type="entry name" value="LRR receptor-like serine/threonine-protein kinase EFR"/>
    <property type="match status" value="2"/>
</dbReference>
<dbReference type="InterPro" id="IPR017441">
    <property type="entry name" value="Protein_kinase_ATP_BS"/>
</dbReference>
<evidence type="ECO:0000256" key="13">
    <source>
        <dbReference type="ARBA" id="ARBA00022741"/>
    </source>
</evidence>
<dbReference type="Proteomes" id="UP000075243">
    <property type="component" value="Unassembled WGS sequence"/>
</dbReference>
<dbReference type="FunFam" id="3.80.10.10:FF:000095">
    <property type="entry name" value="LRR receptor-like serine/threonine-protein kinase GSO1"/>
    <property type="match status" value="2"/>
</dbReference>
<keyword evidence="9" id="KW-0808">Transferase</keyword>
<keyword evidence="14 24" id="KW-0418">Kinase</keyword>
<evidence type="ECO:0000256" key="19">
    <source>
        <dbReference type="ARBA" id="ARBA00023180"/>
    </source>
</evidence>
<evidence type="ECO:0000256" key="16">
    <source>
        <dbReference type="ARBA" id="ARBA00022989"/>
    </source>
</evidence>
<dbReference type="PROSITE" id="PS00107">
    <property type="entry name" value="PROTEIN_KINASE_ATP"/>
    <property type="match status" value="1"/>
</dbReference>
<evidence type="ECO:0000256" key="4">
    <source>
        <dbReference type="ARBA" id="ARBA00012513"/>
    </source>
</evidence>
<feature type="binding site" evidence="22">
    <location>
        <position position="711"/>
    </location>
    <ligand>
        <name>ATP</name>
        <dbReference type="ChEBI" id="CHEBI:30616"/>
    </ligand>
</feature>
<evidence type="ECO:0000256" key="1">
    <source>
        <dbReference type="ARBA" id="ARBA00004162"/>
    </source>
</evidence>
<accession>A0A151S1R5</accession>
<feature type="domain" description="Protein kinase" evidence="23">
    <location>
        <begin position="682"/>
        <end position="980"/>
    </location>
</feature>
<evidence type="ECO:0000256" key="22">
    <source>
        <dbReference type="PROSITE-ProRule" id="PRU10141"/>
    </source>
</evidence>
<dbReference type="PROSITE" id="PS00108">
    <property type="entry name" value="PROTEIN_KINASE_ST"/>
    <property type="match status" value="2"/>
</dbReference>
<dbReference type="PROSITE" id="PS51450">
    <property type="entry name" value="LRR"/>
    <property type="match status" value="3"/>
</dbReference>
<keyword evidence="11" id="KW-0732">Signal</keyword>
<keyword evidence="19" id="KW-0325">Glycoprotein</keyword>
<dbReference type="SMART" id="SM00365">
    <property type="entry name" value="LRR_SD22"/>
    <property type="match status" value="7"/>
</dbReference>
<dbReference type="InterPro" id="IPR051809">
    <property type="entry name" value="Plant_receptor-like_S/T_kinase"/>
</dbReference>
<evidence type="ECO:0000256" key="9">
    <source>
        <dbReference type="ARBA" id="ARBA00022679"/>
    </source>
</evidence>
<dbReference type="InterPro" id="IPR003591">
    <property type="entry name" value="Leu-rich_rpt_typical-subtyp"/>
</dbReference>
<name>A0A151S1R5_CAJCA</name>
<keyword evidence="25" id="KW-1185">Reference proteome</keyword>
<dbReference type="FunFam" id="3.30.200.20:FF:000432">
    <property type="entry name" value="LRR receptor-like serine/threonine-protein kinase EFR"/>
    <property type="match status" value="1"/>
</dbReference>
<gene>
    <name evidence="24" type="ORF">KK1_029572</name>
</gene>
<keyword evidence="13 22" id="KW-0547">Nucleotide-binding</keyword>
<keyword evidence="16" id="KW-1133">Transmembrane helix</keyword>
<dbReference type="SMART" id="SM00369">
    <property type="entry name" value="LRR_TYP"/>
    <property type="match status" value="14"/>
</dbReference>
<keyword evidence="17" id="KW-0472">Membrane</keyword>
<dbReference type="Gene3D" id="3.30.200.20">
    <property type="entry name" value="Phosphorylase Kinase, domain 1"/>
    <property type="match status" value="2"/>
</dbReference>